<feature type="region of interest" description="Disordered" evidence="1">
    <location>
        <begin position="1"/>
        <end position="32"/>
    </location>
</feature>
<feature type="region of interest" description="Disordered" evidence="1">
    <location>
        <begin position="53"/>
        <end position="75"/>
    </location>
</feature>
<evidence type="ECO:0000313" key="3">
    <source>
        <dbReference type="Proteomes" id="UP001153269"/>
    </source>
</evidence>
<evidence type="ECO:0000256" key="1">
    <source>
        <dbReference type="SAM" id="MobiDB-lite"/>
    </source>
</evidence>
<feature type="compositionally biased region" description="Basic and acidic residues" evidence="1">
    <location>
        <begin position="13"/>
        <end position="32"/>
    </location>
</feature>
<keyword evidence="3" id="KW-1185">Reference proteome</keyword>
<feature type="compositionally biased region" description="Basic and acidic residues" evidence="1">
    <location>
        <begin position="55"/>
        <end position="75"/>
    </location>
</feature>
<protein>
    <submittedName>
        <fullName evidence="2">Uncharacterized protein</fullName>
    </submittedName>
</protein>
<gene>
    <name evidence="2" type="ORF">PLEPLA_LOCUS9507</name>
</gene>
<dbReference type="EMBL" id="CADEAL010000535">
    <property type="protein sequence ID" value="CAB1421620.1"/>
    <property type="molecule type" value="Genomic_DNA"/>
</dbReference>
<comment type="caution">
    <text evidence="2">The sequence shown here is derived from an EMBL/GenBank/DDBJ whole genome shotgun (WGS) entry which is preliminary data.</text>
</comment>
<dbReference type="Proteomes" id="UP001153269">
    <property type="component" value="Unassembled WGS sequence"/>
</dbReference>
<accession>A0A9N7Y7V6</accession>
<sequence length="119" mass="13493">MGSRTSKNSGSNQDREEPSTQPVDHPDNEQRQHVTLISDWSAAPQCHMSFFYQNENEKHQKRQDAHEKQPLSDSVEVKHRVSLVSAALRSAASGSEQKLQLVCTELEFLCPPPLDSHWN</sequence>
<feature type="compositionally biased region" description="Polar residues" evidence="1">
    <location>
        <begin position="1"/>
        <end position="12"/>
    </location>
</feature>
<organism evidence="2 3">
    <name type="scientific">Pleuronectes platessa</name>
    <name type="common">European plaice</name>
    <dbReference type="NCBI Taxonomy" id="8262"/>
    <lineage>
        <taxon>Eukaryota</taxon>
        <taxon>Metazoa</taxon>
        <taxon>Chordata</taxon>
        <taxon>Craniata</taxon>
        <taxon>Vertebrata</taxon>
        <taxon>Euteleostomi</taxon>
        <taxon>Actinopterygii</taxon>
        <taxon>Neopterygii</taxon>
        <taxon>Teleostei</taxon>
        <taxon>Neoteleostei</taxon>
        <taxon>Acanthomorphata</taxon>
        <taxon>Carangaria</taxon>
        <taxon>Pleuronectiformes</taxon>
        <taxon>Pleuronectoidei</taxon>
        <taxon>Pleuronectidae</taxon>
        <taxon>Pleuronectes</taxon>
    </lineage>
</organism>
<proteinExistence type="predicted"/>
<reference evidence="2" key="1">
    <citation type="submission" date="2020-03" db="EMBL/GenBank/DDBJ databases">
        <authorList>
            <person name="Weist P."/>
        </authorList>
    </citation>
    <scope>NUCLEOTIDE SEQUENCE</scope>
</reference>
<dbReference type="AlphaFoldDB" id="A0A9N7Y7V6"/>
<evidence type="ECO:0000313" key="2">
    <source>
        <dbReference type="EMBL" id="CAB1421620.1"/>
    </source>
</evidence>
<name>A0A9N7Y7V6_PLEPL</name>